<name>A0A0A9H0Y6_ARUDO</name>
<accession>A0A0A9H0Y6</accession>
<evidence type="ECO:0000256" key="1">
    <source>
        <dbReference type="SAM" id="MobiDB-lite"/>
    </source>
</evidence>
<reference evidence="2" key="2">
    <citation type="journal article" date="2015" name="Data Brief">
        <title>Shoot transcriptome of the giant reed, Arundo donax.</title>
        <authorList>
            <person name="Barrero R.A."/>
            <person name="Guerrero F.D."/>
            <person name="Moolhuijzen P."/>
            <person name="Goolsby J.A."/>
            <person name="Tidwell J."/>
            <person name="Bellgard S.E."/>
            <person name="Bellgard M.I."/>
        </authorList>
    </citation>
    <scope>NUCLEOTIDE SEQUENCE</scope>
    <source>
        <tissue evidence="2">Shoot tissue taken approximately 20 cm above the soil surface</tissue>
    </source>
</reference>
<evidence type="ECO:0000313" key="2">
    <source>
        <dbReference type="EMBL" id="JAE29449.1"/>
    </source>
</evidence>
<feature type="compositionally biased region" description="Polar residues" evidence="1">
    <location>
        <begin position="21"/>
        <end position="32"/>
    </location>
</feature>
<protein>
    <submittedName>
        <fullName evidence="2">Uncharacterized protein</fullName>
    </submittedName>
</protein>
<sequence>MGRPLQSPRSRGLRWRILGGSSPSAARSSTANCAGGGGGRRRGAGGSPGPVSGPGFEMAVALRGFGIGMMRR</sequence>
<dbReference type="EMBL" id="GBRH01168447">
    <property type="protein sequence ID" value="JAE29449.1"/>
    <property type="molecule type" value="Transcribed_RNA"/>
</dbReference>
<proteinExistence type="predicted"/>
<dbReference type="AlphaFoldDB" id="A0A0A9H0Y6"/>
<feature type="compositionally biased region" description="Gly residues" evidence="1">
    <location>
        <begin position="34"/>
        <end position="48"/>
    </location>
</feature>
<feature type="region of interest" description="Disordered" evidence="1">
    <location>
        <begin position="1"/>
        <end position="55"/>
    </location>
</feature>
<organism evidence="2">
    <name type="scientific">Arundo donax</name>
    <name type="common">Giant reed</name>
    <name type="synonym">Donax arundinaceus</name>
    <dbReference type="NCBI Taxonomy" id="35708"/>
    <lineage>
        <taxon>Eukaryota</taxon>
        <taxon>Viridiplantae</taxon>
        <taxon>Streptophyta</taxon>
        <taxon>Embryophyta</taxon>
        <taxon>Tracheophyta</taxon>
        <taxon>Spermatophyta</taxon>
        <taxon>Magnoliopsida</taxon>
        <taxon>Liliopsida</taxon>
        <taxon>Poales</taxon>
        <taxon>Poaceae</taxon>
        <taxon>PACMAD clade</taxon>
        <taxon>Arundinoideae</taxon>
        <taxon>Arundineae</taxon>
        <taxon>Arundo</taxon>
    </lineage>
</organism>
<reference evidence="2" key="1">
    <citation type="submission" date="2014-09" db="EMBL/GenBank/DDBJ databases">
        <authorList>
            <person name="Magalhaes I.L.F."/>
            <person name="Oliveira U."/>
            <person name="Santos F.R."/>
            <person name="Vidigal T.H.D.A."/>
            <person name="Brescovit A.D."/>
            <person name="Santos A.J."/>
        </authorList>
    </citation>
    <scope>NUCLEOTIDE SEQUENCE</scope>
    <source>
        <tissue evidence="2">Shoot tissue taken approximately 20 cm above the soil surface</tissue>
    </source>
</reference>